<evidence type="ECO:0000313" key="2">
    <source>
        <dbReference type="EMBL" id="TKZ33347.1"/>
    </source>
</evidence>
<dbReference type="InterPro" id="IPR052742">
    <property type="entry name" value="Mito_N-acetyltransferase"/>
</dbReference>
<dbReference type="PANTHER" id="PTHR43138:SF1">
    <property type="entry name" value="N-ACETYLTRANSFERASE ACA1"/>
    <property type="match status" value="1"/>
</dbReference>
<organism evidence="2 3">
    <name type="scientific">Brachyspira catarrhinii</name>
    <dbReference type="NCBI Taxonomy" id="2528966"/>
    <lineage>
        <taxon>Bacteria</taxon>
        <taxon>Pseudomonadati</taxon>
        <taxon>Spirochaetota</taxon>
        <taxon>Spirochaetia</taxon>
        <taxon>Brachyspirales</taxon>
        <taxon>Brachyspiraceae</taxon>
        <taxon>Brachyspira</taxon>
    </lineage>
</organism>
<dbReference type="RefSeq" id="WP_137998772.1">
    <property type="nucleotide sequence ID" value="NZ_SJDU01000238.1"/>
</dbReference>
<gene>
    <name evidence="2" type="ORF">EZH24_08680</name>
</gene>
<name>A0ABY2TPU7_9SPIR</name>
<comment type="caution">
    <text evidence="2">The sequence shown here is derived from an EMBL/GenBank/DDBJ whole genome shotgun (WGS) entry which is preliminary data.</text>
</comment>
<sequence>MIIRQYEDKDIEQITEIWNEIVDSAIAFPEEEPLKLGDAREFFAKELAVICACEEDKILGFYVLHPNGYGRRSHICNTSYGVRADARGHGVGRKLVLDSFKRCKEYGFKILQYNGVVSINESALKLYRSLNMTEAGRIENGYRLKDGSYCDGIIFTKQL</sequence>
<dbReference type="PANTHER" id="PTHR43138">
    <property type="entry name" value="ACETYLTRANSFERASE, GNAT FAMILY"/>
    <property type="match status" value="1"/>
</dbReference>
<feature type="domain" description="N-acetyltransferase" evidence="1">
    <location>
        <begin position="1"/>
        <end position="159"/>
    </location>
</feature>
<evidence type="ECO:0000259" key="1">
    <source>
        <dbReference type="PROSITE" id="PS51186"/>
    </source>
</evidence>
<dbReference type="Proteomes" id="UP000310168">
    <property type="component" value="Unassembled WGS sequence"/>
</dbReference>
<accession>A0ABY2TPU7</accession>
<dbReference type="PROSITE" id="PS51186">
    <property type="entry name" value="GNAT"/>
    <property type="match status" value="1"/>
</dbReference>
<proteinExistence type="predicted"/>
<dbReference type="InterPro" id="IPR016181">
    <property type="entry name" value="Acyl_CoA_acyltransferase"/>
</dbReference>
<dbReference type="CDD" id="cd04301">
    <property type="entry name" value="NAT_SF"/>
    <property type="match status" value="1"/>
</dbReference>
<dbReference type="EMBL" id="SJDU01000238">
    <property type="protein sequence ID" value="TKZ33347.1"/>
    <property type="molecule type" value="Genomic_DNA"/>
</dbReference>
<keyword evidence="3" id="KW-1185">Reference proteome</keyword>
<dbReference type="SUPFAM" id="SSF55729">
    <property type="entry name" value="Acyl-CoA N-acyltransferases (Nat)"/>
    <property type="match status" value="1"/>
</dbReference>
<evidence type="ECO:0000313" key="3">
    <source>
        <dbReference type="Proteomes" id="UP000310168"/>
    </source>
</evidence>
<dbReference type="Pfam" id="PF00583">
    <property type="entry name" value="Acetyltransf_1"/>
    <property type="match status" value="1"/>
</dbReference>
<protein>
    <submittedName>
        <fullName evidence="2">GNAT family N-acetyltransferase</fullName>
    </submittedName>
</protein>
<reference evidence="2 3" key="1">
    <citation type="journal article" date="2019" name="Anaerobe">
        <title>Brachyspira catarrhinii sp. nov., an anaerobic intestinal spirochaete isolated from vervet monkeys may have been misidentified as Brachyspira aalborgi in previous studies.</title>
        <authorList>
            <person name="Phillips N.D."/>
            <person name="La T."/>
            <person name="Hampson D.J."/>
        </authorList>
    </citation>
    <scope>NUCLEOTIDE SEQUENCE [LARGE SCALE GENOMIC DNA]</scope>
    <source>
        <strain evidence="2 3">Z12</strain>
    </source>
</reference>
<dbReference type="InterPro" id="IPR000182">
    <property type="entry name" value="GNAT_dom"/>
</dbReference>
<dbReference type="Gene3D" id="3.40.630.30">
    <property type="match status" value="1"/>
</dbReference>